<evidence type="ECO:0000259" key="7">
    <source>
        <dbReference type="Pfam" id="PF07492"/>
    </source>
</evidence>
<dbReference type="InterPro" id="IPR012341">
    <property type="entry name" value="6hp_glycosidase-like_sf"/>
</dbReference>
<dbReference type="PROSITE" id="PS00927">
    <property type="entry name" value="TREHALASE_1"/>
    <property type="match status" value="1"/>
</dbReference>
<evidence type="ECO:0000313" key="9">
    <source>
        <dbReference type="Proteomes" id="UP000193920"/>
    </source>
</evidence>
<evidence type="ECO:0000313" key="8">
    <source>
        <dbReference type="EMBL" id="ORY29033.1"/>
    </source>
</evidence>
<dbReference type="STRING" id="1754190.A0A1Y2B2J5"/>
<dbReference type="SUPFAM" id="SSF48208">
    <property type="entry name" value="Six-hairpin glycosidases"/>
    <property type="match status" value="1"/>
</dbReference>
<reference evidence="8 9" key="1">
    <citation type="submission" date="2016-08" db="EMBL/GenBank/DDBJ databases">
        <title>A Parts List for Fungal Cellulosomes Revealed by Comparative Genomics.</title>
        <authorList>
            <consortium name="DOE Joint Genome Institute"/>
            <person name="Haitjema C.H."/>
            <person name="Gilmore S.P."/>
            <person name="Henske J.K."/>
            <person name="Solomon K.V."/>
            <person name="De Groot R."/>
            <person name="Kuo A."/>
            <person name="Mondo S.J."/>
            <person name="Salamov A.A."/>
            <person name="Labutti K."/>
            <person name="Zhao Z."/>
            <person name="Chiniquy J."/>
            <person name="Barry K."/>
            <person name="Brewer H.M."/>
            <person name="Purvine S.O."/>
            <person name="Wright A.T."/>
            <person name="Boxma B."/>
            <person name="Van Alen T."/>
            <person name="Hackstein J.H."/>
            <person name="Baker S.E."/>
            <person name="Grigoriev I.V."/>
            <person name="O'Malley M.A."/>
        </authorList>
    </citation>
    <scope>NUCLEOTIDE SEQUENCE [LARGE SCALE GENOMIC DNA]</scope>
    <source>
        <strain evidence="8 9">G1</strain>
    </source>
</reference>
<dbReference type="InterPro" id="IPR011120">
    <property type="entry name" value="Trehalase_Ca-bd"/>
</dbReference>
<sequence>MIAKILEQEDTNGDFQITVDDKGPKSFSLGTLNSDGFLKKDIRGTYALSNLLQELALATSYGRDVIVINEDRLNEYPIDRLHRIVKYHFWDALTRRIDEQGLELILCDSKNKTADHSNRIYVPYDDKRALDYYNDISHRRKNLKLEVVQLPKKITPQYVKSIDNFPGILALALREEDNIDEDDNEKLQKTVLRGVPFVVPGGRFNEMYGWDSYFETLGLLIDERPLLGKSMIDNFVYQIEHYGKILNANRSYYLTRSQPPFLTDMINKVYYEGLLPKLNEKLNISSKVNTNKSQLPVIPEKKKSLNTKKSGYLKTSPKNLTNETLHQWQNVSFTAAIKELLSVWLNDPRIERQSGLSCYHTEGYGIPPETESTHFVSILTEFGKKYNMDWKTFKDAYMNEEIHDPEVDEYFVHDRAVRESGHDTTYRLEKKCANLACVDLNSLIFKYEVDIADYIHKFCNDDKKGENNEYLENYKKWKNHVEKVGYMHMIGNNQNWNSNWSRGIIALKKEFNNDHYEDYLNCSEYYIPEDNNVSYFFITLNSDLFYYLGRIRKNSMNKYMWNDEKKLFYDWDWKQGSQNLYDSPTSMWPLWCGCAEGSGAYIFPDYIEKRFTSEMTENNLVKILPNQAEDLILSSLKLFEVSGGIVGCTEESRGPTSLVRPNRQWDYPYGWAPHQIMTWQSLKNYGHNDDSRRLAYRWLYTILHSFVDYNGVVPEKFNVVSIDHKCKVEYGNVGVDFKCLSKEGFGWMNASFEVGITYLTREQKMALGALIHPDQYFNKQKK</sequence>
<proteinExistence type="inferred from homology"/>
<dbReference type="OrthoDB" id="3542292at2759"/>
<dbReference type="Proteomes" id="UP000193920">
    <property type="component" value="Unassembled WGS sequence"/>
</dbReference>
<dbReference type="Gene3D" id="1.50.10.10">
    <property type="match status" value="2"/>
</dbReference>
<name>A0A1Y2B2J5_9FUNG</name>
<evidence type="ECO:0000256" key="3">
    <source>
        <dbReference type="ARBA" id="ARBA00012757"/>
    </source>
</evidence>
<evidence type="ECO:0000256" key="4">
    <source>
        <dbReference type="ARBA" id="ARBA00022801"/>
    </source>
</evidence>
<dbReference type="EMBL" id="MCOG01000182">
    <property type="protein sequence ID" value="ORY29033.1"/>
    <property type="molecule type" value="Genomic_DNA"/>
</dbReference>
<evidence type="ECO:0000256" key="5">
    <source>
        <dbReference type="ARBA" id="ARBA00023295"/>
    </source>
</evidence>
<dbReference type="GO" id="GO:0004555">
    <property type="term" value="F:alpha,alpha-trehalase activity"/>
    <property type="evidence" value="ECO:0007669"/>
    <property type="project" value="UniProtKB-EC"/>
</dbReference>
<dbReference type="PROSITE" id="PS00928">
    <property type="entry name" value="TREHALASE_2"/>
    <property type="match status" value="1"/>
</dbReference>
<feature type="domain" description="Neutral trehalase Ca2+ binding" evidence="7">
    <location>
        <begin position="3"/>
        <end position="31"/>
    </location>
</feature>
<dbReference type="EC" id="3.2.1.28" evidence="3"/>
<comment type="catalytic activity">
    <reaction evidence="1">
        <text>alpha,alpha-trehalose + H2O = alpha-D-glucose + beta-D-glucose</text>
        <dbReference type="Rhea" id="RHEA:32675"/>
        <dbReference type="ChEBI" id="CHEBI:15377"/>
        <dbReference type="ChEBI" id="CHEBI:15903"/>
        <dbReference type="ChEBI" id="CHEBI:16551"/>
        <dbReference type="ChEBI" id="CHEBI:17925"/>
        <dbReference type="EC" id="3.2.1.28"/>
    </reaction>
</comment>
<evidence type="ECO:0000256" key="2">
    <source>
        <dbReference type="ARBA" id="ARBA00005615"/>
    </source>
</evidence>
<dbReference type="InterPro" id="IPR001661">
    <property type="entry name" value="Glyco_hydro_37"/>
</dbReference>
<keyword evidence="5" id="KW-0326">Glycosidase</keyword>
<organism evidence="8 9">
    <name type="scientific">Neocallimastix californiae</name>
    <dbReference type="NCBI Taxonomy" id="1754190"/>
    <lineage>
        <taxon>Eukaryota</taxon>
        <taxon>Fungi</taxon>
        <taxon>Fungi incertae sedis</taxon>
        <taxon>Chytridiomycota</taxon>
        <taxon>Chytridiomycota incertae sedis</taxon>
        <taxon>Neocallimastigomycetes</taxon>
        <taxon>Neocallimastigales</taxon>
        <taxon>Neocallimastigaceae</taxon>
        <taxon>Neocallimastix</taxon>
    </lineage>
</organism>
<accession>A0A1Y2B2J5</accession>
<dbReference type="GO" id="GO:0005509">
    <property type="term" value="F:calcium ion binding"/>
    <property type="evidence" value="ECO:0007669"/>
    <property type="project" value="EnsemblFungi"/>
</dbReference>
<dbReference type="GO" id="GO:0005946">
    <property type="term" value="C:alpha,alpha-trehalose-phosphate synthase complex (UDP-forming)"/>
    <property type="evidence" value="ECO:0007669"/>
    <property type="project" value="EnsemblFungi"/>
</dbReference>
<dbReference type="Pfam" id="PF01204">
    <property type="entry name" value="Trehalase"/>
    <property type="match status" value="2"/>
</dbReference>
<dbReference type="PANTHER" id="PTHR23403">
    <property type="entry name" value="TREHALASE"/>
    <property type="match status" value="1"/>
</dbReference>
<evidence type="ECO:0000256" key="6">
    <source>
        <dbReference type="ARBA" id="ARBA00030473"/>
    </source>
</evidence>
<comment type="similarity">
    <text evidence="2">Belongs to the glycosyl hydrolase 37 family.</text>
</comment>
<dbReference type="GO" id="GO:0005993">
    <property type="term" value="P:trehalose catabolic process"/>
    <property type="evidence" value="ECO:0007669"/>
    <property type="project" value="EnsemblFungi"/>
</dbReference>
<dbReference type="Pfam" id="PF07492">
    <property type="entry name" value="Trehalase_Ca-bi"/>
    <property type="match status" value="1"/>
</dbReference>
<dbReference type="AlphaFoldDB" id="A0A1Y2B2J5"/>
<dbReference type="InterPro" id="IPR018232">
    <property type="entry name" value="Glyco_hydro_37_CS"/>
</dbReference>
<gene>
    <name evidence="8" type="ORF">LY90DRAFT_512947</name>
</gene>
<keyword evidence="9" id="KW-1185">Reference proteome</keyword>
<dbReference type="InterPro" id="IPR008928">
    <property type="entry name" value="6-hairpin_glycosidase_sf"/>
</dbReference>
<comment type="caution">
    <text evidence="8">The sequence shown here is derived from an EMBL/GenBank/DDBJ whole genome shotgun (WGS) entry which is preliminary data.</text>
</comment>
<dbReference type="PANTHER" id="PTHR23403:SF6">
    <property type="entry name" value="CYTOSOLIC NEUTRAL TREHALASE-RELATED"/>
    <property type="match status" value="1"/>
</dbReference>
<protein>
    <recommendedName>
        <fullName evidence="3">alpha,alpha-trehalase</fullName>
        <ecNumber evidence="3">3.2.1.28</ecNumber>
    </recommendedName>
    <alternativeName>
        <fullName evidence="6">Alpha,alpha-trehalase</fullName>
    </alternativeName>
</protein>
<keyword evidence="4 8" id="KW-0378">Hydrolase</keyword>
<evidence type="ECO:0000256" key="1">
    <source>
        <dbReference type="ARBA" id="ARBA00001576"/>
    </source>
</evidence>